<accession>A0A0V0Z4I3</accession>
<sequence length="57" mass="6134">MGTSAQGSRMRGGLPVHSSTRAKFFRRQLEVVRPNLDPAPIATGREFLPAQGTVLGI</sequence>
<keyword evidence="2" id="KW-1185">Reference proteome</keyword>
<protein>
    <submittedName>
        <fullName evidence="1">Uncharacterized protein</fullName>
    </submittedName>
</protein>
<dbReference type="EMBL" id="JYDI01004146">
    <property type="protein sequence ID" value="KRY07382.1"/>
    <property type="molecule type" value="Genomic_DNA"/>
</dbReference>
<proteinExistence type="predicted"/>
<evidence type="ECO:0000313" key="1">
    <source>
        <dbReference type="EMBL" id="KRY07382.1"/>
    </source>
</evidence>
<gene>
    <name evidence="1" type="ORF">T03_9419</name>
</gene>
<name>A0A0V0Z4I3_TRIBR</name>
<evidence type="ECO:0000313" key="2">
    <source>
        <dbReference type="Proteomes" id="UP000054653"/>
    </source>
</evidence>
<comment type="caution">
    <text evidence="1">The sequence shown here is derived from an EMBL/GenBank/DDBJ whole genome shotgun (WGS) entry which is preliminary data.</text>
</comment>
<dbReference type="Proteomes" id="UP000054653">
    <property type="component" value="Unassembled WGS sequence"/>
</dbReference>
<organism evidence="1 2">
    <name type="scientific">Trichinella britovi</name>
    <name type="common">Parasitic roundworm</name>
    <dbReference type="NCBI Taxonomy" id="45882"/>
    <lineage>
        <taxon>Eukaryota</taxon>
        <taxon>Metazoa</taxon>
        <taxon>Ecdysozoa</taxon>
        <taxon>Nematoda</taxon>
        <taxon>Enoplea</taxon>
        <taxon>Dorylaimia</taxon>
        <taxon>Trichinellida</taxon>
        <taxon>Trichinellidae</taxon>
        <taxon>Trichinella</taxon>
    </lineage>
</organism>
<dbReference type="AlphaFoldDB" id="A0A0V0Z4I3"/>
<reference evidence="1 2" key="1">
    <citation type="submission" date="2015-01" db="EMBL/GenBank/DDBJ databases">
        <title>Evolution of Trichinella species and genotypes.</title>
        <authorList>
            <person name="Korhonen P.K."/>
            <person name="Edoardo P."/>
            <person name="Giuseppe L.R."/>
            <person name="Gasser R.B."/>
        </authorList>
    </citation>
    <scope>NUCLEOTIDE SEQUENCE [LARGE SCALE GENOMIC DNA]</scope>
    <source>
        <strain evidence="1">ISS120</strain>
    </source>
</reference>